<evidence type="ECO:0000259" key="8">
    <source>
        <dbReference type="SMART" id="SM01031"/>
    </source>
</evidence>
<evidence type="ECO:0000313" key="9">
    <source>
        <dbReference type="EMBL" id="PIO56886.1"/>
    </source>
</evidence>
<name>A0A2G9TFZ0_TELCI</name>
<dbReference type="EMBL" id="KZ372145">
    <property type="protein sequence ID" value="PIO56886.1"/>
    <property type="molecule type" value="Genomic_DNA"/>
</dbReference>
<dbReference type="OrthoDB" id="300780at2759"/>
<dbReference type="Gene3D" id="2.20.20.110">
    <property type="entry name" value="Rad4, beta-hairpin domain BHD1"/>
    <property type="match status" value="1"/>
</dbReference>
<dbReference type="PANTHER" id="PTHR12135:SF0">
    <property type="entry name" value="DNA REPAIR PROTEIN COMPLEMENTING XP-C CELLS"/>
    <property type="match status" value="1"/>
</dbReference>
<dbReference type="GO" id="GO:0005737">
    <property type="term" value="C:cytoplasm"/>
    <property type="evidence" value="ECO:0007669"/>
    <property type="project" value="TreeGrafter"/>
</dbReference>
<feature type="domain" description="Rad4 beta-hairpin" evidence="8">
    <location>
        <begin position="230"/>
        <end position="285"/>
    </location>
</feature>
<dbReference type="SUPFAM" id="SSF54001">
    <property type="entry name" value="Cysteine proteinases"/>
    <property type="match status" value="1"/>
</dbReference>
<gene>
    <name evidence="9" type="ORF">TELCIR_21713</name>
</gene>
<dbReference type="SMART" id="SM01030">
    <property type="entry name" value="BHD_1"/>
    <property type="match status" value="1"/>
</dbReference>
<dbReference type="InterPro" id="IPR004583">
    <property type="entry name" value="DNA_repair_Rad4"/>
</dbReference>
<protein>
    <submittedName>
        <fullName evidence="9">DNA repair protein Rad4</fullName>
    </submittedName>
</protein>
<evidence type="ECO:0000259" key="7">
    <source>
        <dbReference type="SMART" id="SM01030"/>
    </source>
</evidence>
<dbReference type="AlphaFoldDB" id="A0A2G9TFZ0"/>
<evidence type="ECO:0000256" key="4">
    <source>
        <dbReference type="ARBA" id="ARBA00023204"/>
    </source>
</evidence>
<dbReference type="Pfam" id="PF03835">
    <property type="entry name" value="Rad4"/>
    <property type="match status" value="1"/>
</dbReference>
<evidence type="ECO:0000256" key="3">
    <source>
        <dbReference type="ARBA" id="ARBA00022763"/>
    </source>
</evidence>
<dbReference type="InterPro" id="IPR038765">
    <property type="entry name" value="Papain-like_cys_pep_sf"/>
</dbReference>
<proteinExistence type="inferred from homology"/>
<dbReference type="GO" id="GO:0003684">
    <property type="term" value="F:damaged DNA binding"/>
    <property type="evidence" value="ECO:0007669"/>
    <property type="project" value="InterPro"/>
</dbReference>
<keyword evidence="5" id="KW-0539">Nucleus</keyword>
<dbReference type="Pfam" id="PF10404">
    <property type="entry name" value="BHD_2"/>
    <property type="match status" value="1"/>
</dbReference>
<dbReference type="GO" id="GO:0000111">
    <property type="term" value="C:nucleotide-excision repair factor 2 complex"/>
    <property type="evidence" value="ECO:0007669"/>
    <property type="project" value="TreeGrafter"/>
</dbReference>
<feature type="compositionally biased region" description="Low complexity" evidence="6">
    <location>
        <begin position="26"/>
        <end position="41"/>
    </location>
</feature>
<dbReference type="InterPro" id="IPR018325">
    <property type="entry name" value="Rad4/PNGase_transGLS-fold"/>
</dbReference>
<dbReference type="InterPro" id="IPR018326">
    <property type="entry name" value="Rad4_beta-hairpin_dom1"/>
</dbReference>
<evidence type="ECO:0000256" key="1">
    <source>
        <dbReference type="ARBA" id="ARBA00004123"/>
    </source>
</evidence>
<dbReference type="SMART" id="SM01031">
    <property type="entry name" value="BHD_2"/>
    <property type="match status" value="1"/>
</dbReference>
<accession>A0A2G9TFZ0</accession>
<feature type="region of interest" description="Disordered" evidence="6">
    <location>
        <begin position="18"/>
        <end position="63"/>
    </location>
</feature>
<dbReference type="Pfam" id="PF10403">
    <property type="entry name" value="BHD_1"/>
    <property type="match status" value="1"/>
</dbReference>
<dbReference type="GO" id="GO:0006289">
    <property type="term" value="P:nucleotide-excision repair"/>
    <property type="evidence" value="ECO:0007669"/>
    <property type="project" value="InterPro"/>
</dbReference>
<evidence type="ECO:0000256" key="6">
    <source>
        <dbReference type="SAM" id="MobiDB-lite"/>
    </source>
</evidence>
<feature type="domain" description="Rad4 beta-hairpin" evidence="7">
    <location>
        <begin position="174"/>
        <end position="228"/>
    </location>
</feature>
<dbReference type="Gene3D" id="3.90.260.10">
    <property type="entry name" value="Transglutaminase-like"/>
    <property type="match status" value="1"/>
</dbReference>
<sequence length="289" mass="33322">MVSRQEFENDADRAASVLKDVAKMRANPAPASSTNASTPATKKQKTKDTKDKGSKKKKSSGVGDHRGAIRNYWVEYWDRKQNKWICVDPLLASVDDPNSLEENMTKPVIYVLAIDNEGGVREVTARYAAAFSHPDFRRRRTDQTWLCSTLRKNMIRADRKRGQLEDVQLRQELVNKPLPSTLSEYKNHPLYVLEKDLLKFEGIYPRPEDQKPLGEVRGHKVYPRSTVYTLQSVLNWLKLARSVKEGEKAYKVVKARPNLHVPAEEREPRFLDLFGYWQTEPFRPPKVVD</sequence>
<keyword evidence="10" id="KW-1185">Reference proteome</keyword>
<dbReference type="InterPro" id="IPR018327">
    <property type="entry name" value="BHD_2"/>
</dbReference>
<reference evidence="9 10" key="1">
    <citation type="submission" date="2015-09" db="EMBL/GenBank/DDBJ databases">
        <title>Draft genome of the parasitic nematode Teladorsagia circumcincta isolate WARC Sus (inbred).</title>
        <authorList>
            <person name="Mitreva M."/>
        </authorList>
    </citation>
    <scope>NUCLEOTIDE SEQUENCE [LARGE SCALE GENOMIC DNA]</scope>
    <source>
        <strain evidence="9 10">S</strain>
    </source>
</reference>
<dbReference type="Proteomes" id="UP000230423">
    <property type="component" value="Unassembled WGS sequence"/>
</dbReference>
<feature type="non-terminal residue" evidence="9">
    <location>
        <position position="289"/>
    </location>
</feature>
<organism evidence="9 10">
    <name type="scientific">Teladorsagia circumcincta</name>
    <name type="common">Brown stomach worm</name>
    <name type="synonym">Ostertagia circumcincta</name>
    <dbReference type="NCBI Taxonomy" id="45464"/>
    <lineage>
        <taxon>Eukaryota</taxon>
        <taxon>Metazoa</taxon>
        <taxon>Ecdysozoa</taxon>
        <taxon>Nematoda</taxon>
        <taxon>Chromadorea</taxon>
        <taxon>Rhabditida</taxon>
        <taxon>Rhabditina</taxon>
        <taxon>Rhabditomorpha</taxon>
        <taxon>Strongyloidea</taxon>
        <taxon>Trichostrongylidae</taxon>
        <taxon>Teladorsagia</taxon>
    </lineage>
</organism>
<comment type="subcellular location">
    <subcellularLocation>
        <location evidence="1">Nucleus</location>
    </subcellularLocation>
</comment>
<dbReference type="InterPro" id="IPR036985">
    <property type="entry name" value="Transglutaminase-like_sf"/>
</dbReference>
<dbReference type="GO" id="GO:0006298">
    <property type="term" value="P:mismatch repair"/>
    <property type="evidence" value="ECO:0007669"/>
    <property type="project" value="TreeGrafter"/>
</dbReference>
<comment type="similarity">
    <text evidence="2">Belongs to the XPC family.</text>
</comment>
<evidence type="ECO:0000256" key="2">
    <source>
        <dbReference type="ARBA" id="ARBA00009525"/>
    </source>
</evidence>
<dbReference type="GO" id="GO:0071942">
    <property type="term" value="C:XPC complex"/>
    <property type="evidence" value="ECO:0007669"/>
    <property type="project" value="TreeGrafter"/>
</dbReference>
<evidence type="ECO:0000313" key="10">
    <source>
        <dbReference type="Proteomes" id="UP000230423"/>
    </source>
</evidence>
<keyword evidence="4" id="KW-0234">DNA repair</keyword>
<dbReference type="PANTHER" id="PTHR12135">
    <property type="entry name" value="DNA REPAIR PROTEIN XP-C / RAD4"/>
    <property type="match status" value="1"/>
</dbReference>
<evidence type="ECO:0000256" key="5">
    <source>
        <dbReference type="ARBA" id="ARBA00023242"/>
    </source>
</evidence>
<keyword evidence="3" id="KW-0227">DNA damage</keyword>
<dbReference type="GO" id="GO:0003697">
    <property type="term" value="F:single-stranded DNA binding"/>
    <property type="evidence" value="ECO:0007669"/>
    <property type="project" value="TreeGrafter"/>
</dbReference>